<feature type="region of interest" description="Disordered" evidence="3">
    <location>
        <begin position="44"/>
        <end position="67"/>
    </location>
</feature>
<dbReference type="PANTHER" id="PTHR37534">
    <property type="entry name" value="TRANSCRIPTIONAL ACTIVATOR PROTEIN UGA3"/>
    <property type="match status" value="1"/>
</dbReference>
<dbReference type="SUPFAM" id="SSF57701">
    <property type="entry name" value="Zn2/Cys6 DNA-binding domain"/>
    <property type="match status" value="1"/>
</dbReference>
<dbReference type="Pfam" id="PF11951">
    <property type="entry name" value="Fungal_trans_2"/>
    <property type="match status" value="1"/>
</dbReference>
<evidence type="ECO:0000256" key="1">
    <source>
        <dbReference type="ARBA" id="ARBA00004123"/>
    </source>
</evidence>
<evidence type="ECO:0000259" key="4">
    <source>
        <dbReference type="PROSITE" id="PS50048"/>
    </source>
</evidence>
<dbReference type="PANTHER" id="PTHR37534:SF46">
    <property type="entry name" value="ZN(II)2CYS6 TRANSCRIPTION FACTOR (EUROFUNG)"/>
    <property type="match status" value="1"/>
</dbReference>
<dbReference type="AlphaFoldDB" id="A0A8H2XIR4"/>
<dbReference type="Pfam" id="PF00172">
    <property type="entry name" value="Zn_clus"/>
    <property type="match status" value="1"/>
</dbReference>
<comment type="subcellular location">
    <subcellularLocation>
        <location evidence="1">Nucleus</location>
    </subcellularLocation>
</comment>
<dbReference type="EMBL" id="CAJMWY010000257">
    <property type="protein sequence ID" value="CAE6424060.1"/>
    <property type="molecule type" value="Genomic_DNA"/>
</dbReference>
<dbReference type="Gene3D" id="4.10.240.10">
    <property type="entry name" value="Zn(2)-C6 fungal-type DNA-binding domain"/>
    <property type="match status" value="1"/>
</dbReference>
<evidence type="ECO:0000313" key="5">
    <source>
        <dbReference type="EMBL" id="CAE6424060.1"/>
    </source>
</evidence>
<protein>
    <recommendedName>
        <fullName evidence="4">Zn(2)-C6 fungal-type domain-containing protein</fullName>
    </recommendedName>
</protein>
<dbReference type="PROSITE" id="PS50048">
    <property type="entry name" value="ZN2_CY6_FUNGAL_2"/>
    <property type="match status" value="1"/>
</dbReference>
<feature type="region of interest" description="Disordered" evidence="3">
    <location>
        <begin position="144"/>
        <end position="165"/>
    </location>
</feature>
<keyword evidence="2" id="KW-0539">Nucleus</keyword>
<accession>A0A8H2XIR4</accession>
<dbReference type="GO" id="GO:0000981">
    <property type="term" value="F:DNA-binding transcription factor activity, RNA polymerase II-specific"/>
    <property type="evidence" value="ECO:0007669"/>
    <property type="project" value="InterPro"/>
</dbReference>
<sequence>MFATRSATGCLACKTKRKKCDETKPHCLRCQKSRTECPGYTYIQNPNRSDRRPRTLPGPRTVVGQSRGAPLQETHLMNAEEPKTQRQGRLLLGYELVPSDPSCSVTGSSVIPNARALSEAIDISNNFSSTGALYRSSIDVGPSDRPVVNTKKPDPVPTFRNTGTAAPMTSGQASLMEALLSLGQPVDLDPSQPGIQPPTRPTISLLSKTDPLAVTKWSLHDPETQDDVATHKSGNLEGAVGMIYTQPVLDRAAESNALPFVLQSYAAWIGRIAIEPLHLTRLARDFVFSHFEDGEQSRWIVVLLANIGSKVGSVDLVETKSRHLLSMLPKAVRRRLATVKLLPSPKQSELVKALDFAIEAMLIHIYAGPLTEVMTLRQEAAPIFRQLCPDPPDTPIDLHSLLQHPLRCLRHYADLDVTFSVVTDIPTLFRYDVAIADSEHSDIYRESHGDSIIQWRDGMPNQMVLSFAKMKSMHQDGVTPNGETVALLERGIREVPPFNGSSSGRFVTVMRSVVQECWRQAAYIYLYMAVCGDPCDTPRVKQAFKRYLKLLQGTKPGRLPDEFLILTLLLISPAAEQKSEREIIRQRILGLYTRSKAVRDNYIGIFIIEDYWARADAEGRPTMWSDVAASRIRVVGM</sequence>
<dbReference type="GO" id="GO:0008270">
    <property type="term" value="F:zinc ion binding"/>
    <property type="evidence" value="ECO:0007669"/>
    <property type="project" value="InterPro"/>
</dbReference>
<dbReference type="InterPro" id="IPR001138">
    <property type="entry name" value="Zn2Cys6_DnaBD"/>
</dbReference>
<proteinExistence type="predicted"/>
<organism evidence="5 6">
    <name type="scientific">Rhizoctonia solani</name>
    <dbReference type="NCBI Taxonomy" id="456999"/>
    <lineage>
        <taxon>Eukaryota</taxon>
        <taxon>Fungi</taxon>
        <taxon>Dikarya</taxon>
        <taxon>Basidiomycota</taxon>
        <taxon>Agaricomycotina</taxon>
        <taxon>Agaricomycetes</taxon>
        <taxon>Cantharellales</taxon>
        <taxon>Ceratobasidiaceae</taxon>
        <taxon>Rhizoctonia</taxon>
    </lineage>
</organism>
<dbReference type="PROSITE" id="PS00463">
    <property type="entry name" value="ZN2_CY6_FUNGAL_1"/>
    <property type="match status" value="1"/>
</dbReference>
<feature type="domain" description="Zn(2)-C6 fungal-type" evidence="4">
    <location>
        <begin position="9"/>
        <end position="37"/>
    </location>
</feature>
<reference evidence="5" key="1">
    <citation type="submission" date="2021-01" db="EMBL/GenBank/DDBJ databases">
        <authorList>
            <person name="Kaushik A."/>
        </authorList>
    </citation>
    <scope>NUCLEOTIDE SEQUENCE</scope>
    <source>
        <strain evidence="5">AG4-RS23</strain>
    </source>
</reference>
<dbReference type="InterPro" id="IPR021858">
    <property type="entry name" value="Fun_TF"/>
</dbReference>
<evidence type="ECO:0000313" key="6">
    <source>
        <dbReference type="Proteomes" id="UP000663861"/>
    </source>
</evidence>
<evidence type="ECO:0000256" key="3">
    <source>
        <dbReference type="SAM" id="MobiDB-lite"/>
    </source>
</evidence>
<dbReference type="SMART" id="SM00066">
    <property type="entry name" value="GAL4"/>
    <property type="match status" value="1"/>
</dbReference>
<name>A0A8H2XIR4_9AGAM</name>
<dbReference type="CDD" id="cd00067">
    <property type="entry name" value="GAL4"/>
    <property type="match status" value="1"/>
</dbReference>
<dbReference type="InterPro" id="IPR036864">
    <property type="entry name" value="Zn2-C6_fun-type_DNA-bd_sf"/>
</dbReference>
<comment type="caution">
    <text evidence="5">The sequence shown here is derived from an EMBL/GenBank/DDBJ whole genome shotgun (WGS) entry which is preliminary data.</text>
</comment>
<dbReference type="Proteomes" id="UP000663861">
    <property type="component" value="Unassembled WGS sequence"/>
</dbReference>
<dbReference type="GO" id="GO:0005634">
    <property type="term" value="C:nucleus"/>
    <property type="evidence" value="ECO:0007669"/>
    <property type="project" value="UniProtKB-SubCell"/>
</dbReference>
<gene>
    <name evidence="5" type="ORF">RDB_LOCUS17490</name>
</gene>
<evidence type="ECO:0000256" key="2">
    <source>
        <dbReference type="ARBA" id="ARBA00023242"/>
    </source>
</evidence>